<feature type="non-terminal residue" evidence="1">
    <location>
        <position position="66"/>
    </location>
</feature>
<organism evidence="1">
    <name type="scientific">Arion vulgaris</name>
    <dbReference type="NCBI Taxonomy" id="1028688"/>
    <lineage>
        <taxon>Eukaryota</taxon>
        <taxon>Metazoa</taxon>
        <taxon>Spiralia</taxon>
        <taxon>Lophotrochozoa</taxon>
        <taxon>Mollusca</taxon>
        <taxon>Gastropoda</taxon>
        <taxon>Heterobranchia</taxon>
        <taxon>Euthyneura</taxon>
        <taxon>Panpulmonata</taxon>
        <taxon>Eupulmonata</taxon>
        <taxon>Stylommatophora</taxon>
        <taxon>Helicina</taxon>
        <taxon>Arionoidea</taxon>
        <taxon>Arionidae</taxon>
        <taxon>Arion</taxon>
    </lineage>
</organism>
<name>A0A0B6Y5T4_9EUPU</name>
<reference evidence="1" key="1">
    <citation type="submission" date="2014-12" db="EMBL/GenBank/DDBJ databases">
        <title>Insight into the proteome of Arion vulgaris.</title>
        <authorList>
            <person name="Aradska J."/>
            <person name="Bulat T."/>
            <person name="Smidak R."/>
            <person name="Sarate P."/>
            <person name="Gangsoo J."/>
            <person name="Sialana F."/>
            <person name="Bilban M."/>
            <person name="Lubec G."/>
        </authorList>
    </citation>
    <scope>NUCLEOTIDE SEQUENCE</scope>
    <source>
        <tissue evidence="1">Skin</tissue>
    </source>
</reference>
<accession>A0A0B6Y5T4</accession>
<evidence type="ECO:0000313" key="1">
    <source>
        <dbReference type="EMBL" id="CEK51499.1"/>
    </source>
</evidence>
<dbReference type="EMBL" id="HACG01004634">
    <property type="protein sequence ID" value="CEK51499.1"/>
    <property type="molecule type" value="Transcribed_RNA"/>
</dbReference>
<protein>
    <recommendedName>
        <fullName evidence="2">Tetratricopeptide repeat protein</fullName>
    </recommendedName>
</protein>
<evidence type="ECO:0008006" key="2">
    <source>
        <dbReference type="Google" id="ProtNLM"/>
    </source>
</evidence>
<feature type="non-terminal residue" evidence="1">
    <location>
        <position position="1"/>
    </location>
</feature>
<proteinExistence type="predicted"/>
<sequence length="66" mass="7380">RVGQAFKEQGKIKNAITAFHNTLKAFHSSDGEKERICILSDLAEAVYEQKDGQESSIEELKNVSNQ</sequence>
<dbReference type="AlphaFoldDB" id="A0A0B6Y5T4"/>
<gene>
    <name evidence="1" type="primary">ORF13575</name>
</gene>